<evidence type="ECO:0000256" key="2">
    <source>
        <dbReference type="ARBA" id="ARBA00004892"/>
    </source>
</evidence>
<dbReference type="Pfam" id="PF02614">
    <property type="entry name" value="UxaC"/>
    <property type="match status" value="1"/>
</dbReference>
<comment type="catalytic activity">
    <reaction evidence="1 7">
        <text>D-glucuronate = D-fructuronate</text>
        <dbReference type="Rhea" id="RHEA:13049"/>
        <dbReference type="ChEBI" id="CHEBI:58720"/>
        <dbReference type="ChEBI" id="CHEBI:59863"/>
        <dbReference type="EC" id="5.3.1.12"/>
    </reaction>
</comment>
<evidence type="ECO:0000313" key="8">
    <source>
        <dbReference type="EMBL" id="MBB5717087.1"/>
    </source>
</evidence>
<name>A0A7W9BH46_9SPHN</name>
<organism evidence="8 9">
    <name type="scientific">Sphingomonas aerophila</name>
    <dbReference type="NCBI Taxonomy" id="1344948"/>
    <lineage>
        <taxon>Bacteria</taxon>
        <taxon>Pseudomonadati</taxon>
        <taxon>Pseudomonadota</taxon>
        <taxon>Alphaproteobacteria</taxon>
        <taxon>Sphingomonadales</taxon>
        <taxon>Sphingomonadaceae</taxon>
        <taxon>Sphingomonas</taxon>
    </lineage>
</organism>
<dbReference type="SUPFAM" id="SSF51556">
    <property type="entry name" value="Metallo-dependent hydrolases"/>
    <property type="match status" value="1"/>
</dbReference>
<comment type="pathway">
    <text evidence="2 7">Carbohydrate metabolism; pentose and glucuronate interconversion.</text>
</comment>
<comment type="similarity">
    <text evidence="3 7">Belongs to the metallo-dependent hydrolases superfamily. Uronate isomerase family.</text>
</comment>
<sequence>MVPLHLHPDRLLPADSGTRTVARDLFASVEHLPIVSPHGHTDPAWFAEDRPWTNATELLLAPDHYLYRMLYSQGVSLASLGVADRNGPPATDPREAWRVFASHQKLFRGTPSRIWLDHVLAVVFGIEVALDPDSADLIFDRIGEALATPAFRPRALFERFNIELIATTDGAHERLDHHEAIRQSGWSGRVVTAYRPDAVIDPEHEQFRSALDAFANLTGEDVTSWRGYLAAHRKRRAYFAEMGATSTDHGHPTAATANLSAVDAEALFDRVMRGDVSPADAELFRAQMLTEMAGMSVDDGLVMQIHPGSFRNHNRGLFLSHGRDKGADIPTRTDYVHALKPMLDRFGTSAELSVILFTLDETAYARELAPLAGHYPCLKLGPAWWFHDSPEGMRRFREMTTETAGFYNTVGFNDDTRAFLSIPARHDVSRRIDCGFLARLVAEHRLSMADAQELAVDLTYNLVRQAYRLDQVTPPPAPLAAAAE</sequence>
<dbReference type="AlphaFoldDB" id="A0A7W9BH46"/>
<proteinExistence type="inferred from homology"/>
<dbReference type="Gene3D" id="1.10.2020.10">
    <property type="entry name" value="uronate isomerase, domain 2, chain A"/>
    <property type="match status" value="1"/>
</dbReference>
<dbReference type="EC" id="5.3.1.12" evidence="4 7"/>
<evidence type="ECO:0000256" key="5">
    <source>
        <dbReference type="ARBA" id="ARBA00020555"/>
    </source>
</evidence>
<dbReference type="GO" id="GO:0019698">
    <property type="term" value="P:D-galacturonate catabolic process"/>
    <property type="evidence" value="ECO:0007669"/>
    <property type="project" value="TreeGrafter"/>
</dbReference>
<dbReference type="GO" id="GO:0042840">
    <property type="term" value="P:D-glucuronate catabolic process"/>
    <property type="evidence" value="ECO:0007669"/>
    <property type="project" value="TreeGrafter"/>
</dbReference>
<protein>
    <recommendedName>
        <fullName evidence="5 7">Uronate isomerase</fullName>
        <ecNumber evidence="4 7">5.3.1.12</ecNumber>
    </recommendedName>
    <alternativeName>
        <fullName evidence="7">Glucuronate isomerase</fullName>
    </alternativeName>
    <alternativeName>
        <fullName evidence="7">Uronic isomerase</fullName>
    </alternativeName>
</protein>
<dbReference type="PANTHER" id="PTHR30068:SF4">
    <property type="entry name" value="URONATE ISOMERASE"/>
    <property type="match status" value="1"/>
</dbReference>
<dbReference type="NCBIfam" id="NF002794">
    <property type="entry name" value="PRK02925.1"/>
    <property type="match status" value="1"/>
</dbReference>
<accession>A0A7W9BH46</accession>
<dbReference type="PANTHER" id="PTHR30068">
    <property type="entry name" value="URONATE ISOMERASE"/>
    <property type="match status" value="1"/>
</dbReference>
<evidence type="ECO:0000256" key="1">
    <source>
        <dbReference type="ARBA" id="ARBA00001165"/>
    </source>
</evidence>
<dbReference type="Gene3D" id="3.20.20.140">
    <property type="entry name" value="Metal-dependent hydrolases"/>
    <property type="match status" value="1"/>
</dbReference>
<evidence type="ECO:0000256" key="3">
    <source>
        <dbReference type="ARBA" id="ARBA00008397"/>
    </source>
</evidence>
<evidence type="ECO:0000256" key="7">
    <source>
        <dbReference type="HAMAP-Rule" id="MF_00675"/>
    </source>
</evidence>
<comment type="catalytic activity">
    <reaction evidence="7">
        <text>aldehydo-D-galacturonate = keto-D-tagaturonate</text>
        <dbReference type="Rhea" id="RHEA:27702"/>
        <dbReference type="ChEBI" id="CHEBI:12952"/>
        <dbReference type="ChEBI" id="CHEBI:17886"/>
    </reaction>
</comment>
<evidence type="ECO:0000256" key="4">
    <source>
        <dbReference type="ARBA" id="ARBA00012546"/>
    </source>
</evidence>
<dbReference type="UniPathway" id="UPA00246"/>
<dbReference type="HAMAP" id="MF_00675">
    <property type="entry name" value="UxaC"/>
    <property type="match status" value="1"/>
</dbReference>
<keyword evidence="6 7" id="KW-0413">Isomerase</keyword>
<dbReference type="GO" id="GO:0008880">
    <property type="term" value="F:glucuronate isomerase activity"/>
    <property type="evidence" value="ECO:0007669"/>
    <property type="project" value="UniProtKB-UniRule"/>
</dbReference>
<evidence type="ECO:0000256" key="6">
    <source>
        <dbReference type="ARBA" id="ARBA00023235"/>
    </source>
</evidence>
<dbReference type="InterPro" id="IPR003766">
    <property type="entry name" value="Uronate_isomerase"/>
</dbReference>
<dbReference type="RefSeq" id="WP_184060882.1">
    <property type="nucleotide sequence ID" value="NZ_JACIJK010000028.1"/>
</dbReference>
<dbReference type="InterPro" id="IPR032466">
    <property type="entry name" value="Metal_Hydrolase"/>
</dbReference>
<reference evidence="8 9" key="1">
    <citation type="submission" date="2020-08" db="EMBL/GenBank/DDBJ databases">
        <title>Genomic Encyclopedia of Type Strains, Phase IV (KMG-IV): sequencing the most valuable type-strain genomes for metagenomic binning, comparative biology and taxonomic classification.</title>
        <authorList>
            <person name="Goeker M."/>
        </authorList>
    </citation>
    <scope>NUCLEOTIDE SEQUENCE [LARGE SCALE GENOMIC DNA]</scope>
    <source>
        <strain evidence="8 9">DSM 100044</strain>
    </source>
</reference>
<comment type="caution">
    <text evidence="8">The sequence shown here is derived from an EMBL/GenBank/DDBJ whole genome shotgun (WGS) entry which is preliminary data.</text>
</comment>
<keyword evidence="9" id="KW-1185">Reference proteome</keyword>
<dbReference type="EMBL" id="JACIJK010000028">
    <property type="protein sequence ID" value="MBB5717087.1"/>
    <property type="molecule type" value="Genomic_DNA"/>
</dbReference>
<evidence type="ECO:0000313" key="9">
    <source>
        <dbReference type="Proteomes" id="UP000546200"/>
    </source>
</evidence>
<dbReference type="Proteomes" id="UP000546200">
    <property type="component" value="Unassembled WGS sequence"/>
</dbReference>
<gene>
    <name evidence="7" type="primary">uxaC</name>
    <name evidence="8" type="ORF">FHS94_003968</name>
</gene>